<evidence type="ECO:0000256" key="2">
    <source>
        <dbReference type="ARBA" id="ARBA00023315"/>
    </source>
</evidence>
<accession>A0A9D2M682</accession>
<dbReference type="Gene3D" id="3.30.559.30">
    <property type="entry name" value="Nonribosomal peptide synthetase, condensation domain"/>
    <property type="match status" value="1"/>
</dbReference>
<keyword evidence="2" id="KW-0012">Acyltransferase</keyword>
<evidence type="ECO:0000256" key="1">
    <source>
        <dbReference type="ARBA" id="ARBA00022679"/>
    </source>
</evidence>
<evidence type="ECO:0000313" key="4">
    <source>
        <dbReference type="EMBL" id="HJB41153.1"/>
    </source>
</evidence>
<organism evidence="4 5">
    <name type="scientific">Candidatus Gemmiger avicola</name>
    <dbReference type="NCBI Taxonomy" id="2838605"/>
    <lineage>
        <taxon>Bacteria</taxon>
        <taxon>Bacillati</taxon>
        <taxon>Bacillota</taxon>
        <taxon>Clostridia</taxon>
        <taxon>Eubacteriales</taxon>
        <taxon>Gemmiger</taxon>
    </lineage>
</organism>
<feature type="domain" description="Phthiocerol/phthiodiolone dimycocerosyl transferase C-terminal" evidence="3">
    <location>
        <begin position="206"/>
        <end position="349"/>
    </location>
</feature>
<evidence type="ECO:0000313" key="5">
    <source>
        <dbReference type="Proteomes" id="UP000886803"/>
    </source>
</evidence>
<dbReference type="Pfam" id="PF16911">
    <property type="entry name" value="PapA_C"/>
    <property type="match status" value="1"/>
</dbReference>
<reference evidence="4" key="1">
    <citation type="journal article" date="2021" name="PeerJ">
        <title>Extensive microbial diversity within the chicken gut microbiome revealed by metagenomics and culture.</title>
        <authorList>
            <person name="Gilroy R."/>
            <person name="Ravi A."/>
            <person name="Getino M."/>
            <person name="Pursley I."/>
            <person name="Horton D.L."/>
            <person name="Alikhan N.F."/>
            <person name="Baker D."/>
            <person name="Gharbi K."/>
            <person name="Hall N."/>
            <person name="Watson M."/>
            <person name="Adriaenssens E.M."/>
            <person name="Foster-Nyarko E."/>
            <person name="Jarju S."/>
            <person name="Secka A."/>
            <person name="Antonio M."/>
            <person name="Oren A."/>
            <person name="Chaudhuri R.R."/>
            <person name="La Ragione R."/>
            <person name="Hildebrand F."/>
            <person name="Pallen M.J."/>
        </authorList>
    </citation>
    <scope>NUCLEOTIDE SEQUENCE</scope>
    <source>
        <strain evidence="4">ChiBcec8-13705</strain>
    </source>
</reference>
<dbReference type="SUPFAM" id="SSF52777">
    <property type="entry name" value="CoA-dependent acyltransferases"/>
    <property type="match status" value="2"/>
</dbReference>
<name>A0A9D2M682_9FIRM</name>
<dbReference type="PANTHER" id="PTHR28037:SF1">
    <property type="entry name" value="ALCOHOL O-ACETYLTRANSFERASE 1-RELATED"/>
    <property type="match status" value="1"/>
</dbReference>
<protein>
    <recommendedName>
        <fullName evidence="3">Phthiocerol/phthiodiolone dimycocerosyl transferase C-terminal domain-containing protein</fullName>
    </recommendedName>
</protein>
<dbReference type="EMBL" id="DWYG01000014">
    <property type="protein sequence ID" value="HJB41153.1"/>
    <property type="molecule type" value="Genomic_DNA"/>
</dbReference>
<dbReference type="GO" id="GO:0016746">
    <property type="term" value="F:acyltransferase activity"/>
    <property type="evidence" value="ECO:0007669"/>
    <property type="project" value="UniProtKB-KW"/>
</dbReference>
<proteinExistence type="predicted"/>
<keyword evidence="1" id="KW-0808">Transferase</keyword>
<reference evidence="4" key="2">
    <citation type="submission" date="2021-04" db="EMBL/GenBank/DDBJ databases">
        <authorList>
            <person name="Gilroy R."/>
        </authorList>
    </citation>
    <scope>NUCLEOTIDE SEQUENCE</scope>
    <source>
        <strain evidence="4">ChiBcec8-13705</strain>
    </source>
</reference>
<dbReference type="InterPro" id="IPR031641">
    <property type="entry name" value="PapA_C"/>
</dbReference>
<dbReference type="InterPro" id="IPR052058">
    <property type="entry name" value="Alcohol_O-acetyltransferase"/>
</dbReference>
<dbReference type="AlphaFoldDB" id="A0A9D2M682"/>
<dbReference type="Proteomes" id="UP000886803">
    <property type="component" value="Unassembled WGS sequence"/>
</dbReference>
<sequence>MPHTWYKVDNVAKVFLASVTRRDPRVFRISCTLTEEINPDALAAALQRTARDLPHFSVTLHRGLFWHYLEQTDKVPTPVPETQRPCAAIYGRDLKNALLYRVSYYRRRINLEVFHALSDGSGGVVFLQTLVYNYLQLRHPDELAGTPRQPGASADDMGQDSYHKFYARRAAAPLRDPAARKPVCRLPGRRLPLDQTQFFEGHLSVKEMLARARAMDVSLTSYLAAAQILAVWREVPLLDRGKAVTVGVPVNLRNYFPSGSGRNFFSTIRIAHAFSGEETLAELAREFDRKLRAELGEERTKARMDTFERFERWPVVRLIPLPIKNAVVATGNWIEMRRTTLTISNLGRIQLPAALSPYVEGFAAYCSSDGLFTTVCSYGDDLVLGTVSALRSTNILRNFYRALAEDGLTVTLYASEVNP</sequence>
<gene>
    <name evidence="4" type="ORF">H9945_01485</name>
</gene>
<dbReference type="PANTHER" id="PTHR28037">
    <property type="entry name" value="ALCOHOL O-ACETYLTRANSFERASE 1-RELATED"/>
    <property type="match status" value="1"/>
</dbReference>
<evidence type="ECO:0000259" key="3">
    <source>
        <dbReference type="Pfam" id="PF16911"/>
    </source>
</evidence>
<comment type="caution">
    <text evidence="4">The sequence shown here is derived from an EMBL/GenBank/DDBJ whole genome shotgun (WGS) entry which is preliminary data.</text>
</comment>